<feature type="non-terminal residue" evidence="2">
    <location>
        <position position="80"/>
    </location>
</feature>
<dbReference type="Proteomes" id="UP000681967">
    <property type="component" value="Unassembled WGS sequence"/>
</dbReference>
<dbReference type="AlphaFoldDB" id="A0A8S3CDB9"/>
<evidence type="ECO:0000313" key="1">
    <source>
        <dbReference type="EMBL" id="CAF4807730.1"/>
    </source>
</evidence>
<protein>
    <submittedName>
        <fullName evidence="2">Uncharacterized protein</fullName>
    </submittedName>
</protein>
<organism evidence="2 3">
    <name type="scientific">Rotaria magnacalcarata</name>
    <dbReference type="NCBI Taxonomy" id="392030"/>
    <lineage>
        <taxon>Eukaryota</taxon>
        <taxon>Metazoa</taxon>
        <taxon>Spiralia</taxon>
        <taxon>Gnathifera</taxon>
        <taxon>Rotifera</taxon>
        <taxon>Eurotatoria</taxon>
        <taxon>Bdelloidea</taxon>
        <taxon>Philodinida</taxon>
        <taxon>Philodinidae</taxon>
        <taxon>Rotaria</taxon>
    </lineage>
</organism>
<dbReference type="EMBL" id="CAJOBH010141533">
    <property type="protein sequence ID" value="CAF4807730.1"/>
    <property type="molecule type" value="Genomic_DNA"/>
</dbReference>
<dbReference type="Proteomes" id="UP000681720">
    <property type="component" value="Unassembled WGS sequence"/>
</dbReference>
<dbReference type="EMBL" id="CAJOBJ010176373">
    <property type="protein sequence ID" value="CAF4901804.1"/>
    <property type="molecule type" value="Genomic_DNA"/>
</dbReference>
<proteinExistence type="predicted"/>
<feature type="non-terminal residue" evidence="2">
    <location>
        <position position="1"/>
    </location>
</feature>
<sequence length="80" mass="8886">CLQHGVVAVDGKLIPFAYPTNSKQALRWNGQNALPHSSTAITSSDNGTIRLNTNPMNRLDNENINDTQENFYHTLTPFNS</sequence>
<evidence type="ECO:0000313" key="2">
    <source>
        <dbReference type="EMBL" id="CAF4901804.1"/>
    </source>
</evidence>
<gene>
    <name evidence="1" type="ORF">BYL167_LOCUS48427</name>
    <name evidence="2" type="ORF">GIL414_LOCUS51874</name>
</gene>
<accession>A0A8S3CDB9</accession>
<comment type="caution">
    <text evidence="2">The sequence shown here is derived from an EMBL/GenBank/DDBJ whole genome shotgun (WGS) entry which is preliminary data.</text>
</comment>
<evidence type="ECO:0000313" key="3">
    <source>
        <dbReference type="Proteomes" id="UP000681720"/>
    </source>
</evidence>
<name>A0A8S3CDB9_9BILA</name>
<reference evidence="2" key="1">
    <citation type="submission" date="2021-02" db="EMBL/GenBank/DDBJ databases">
        <authorList>
            <person name="Nowell W R."/>
        </authorList>
    </citation>
    <scope>NUCLEOTIDE SEQUENCE</scope>
</reference>